<feature type="region of interest" description="Disordered" evidence="19">
    <location>
        <begin position="1"/>
        <end position="23"/>
    </location>
</feature>
<keyword evidence="11 20" id="KW-1133">Transmembrane helix</keyword>
<keyword evidence="8 21" id="KW-0808">Transferase</keyword>
<dbReference type="GO" id="GO:0004605">
    <property type="term" value="F:phosphatidate cytidylyltransferase activity"/>
    <property type="evidence" value="ECO:0007669"/>
    <property type="project" value="UniProtKB-EC"/>
</dbReference>
<evidence type="ECO:0000313" key="21">
    <source>
        <dbReference type="EMBL" id="ONL97053.1"/>
    </source>
</evidence>
<evidence type="ECO:0000256" key="4">
    <source>
        <dbReference type="ARBA" id="ARBA00005189"/>
    </source>
</evidence>
<dbReference type="PANTHER" id="PTHR13773:SF8">
    <property type="entry name" value="PHOSPHATIDATE CYTIDYLYLTRANSFERASE, PHOTORECEPTOR-SPECIFIC"/>
    <property type="match status" value="1"/>
</dbReference>
<evidence type="ECO:0000256" key="17">
    <source>
        <dbReference type="ARBA" id="ARBA00032396"/>
    </source>
</evidence>
<evidence type="ECO:0000256" key="7">
    <source>
        <dbReference type="ARBA" id="ARBA00022516"/>
    </source>
</evidence>
<dbReference type="PANTHER" id="PTHR13773">
    <property type="entry name" value="PHOSPHATIDATE CYTIDYLYLTRANSFERASE"/>
    <property type="match status" value="1"/>
</dbReference>
<dbReference type="InterPro" id="IPR016720">
    <property type="entry name" value="PC_Trfase_euk"/>
</dbReference>
<evidence type="ECO:0000256" key="20">
    <source>
        <dbReference type="SAM" id="Phobius"/>
    </source>
</evidence>
<dbReference type="EMBL" id="CM007647">
    <property type="protein sequence ID" value="ONL97053.1"/>
    <property type="molecule type" value="Genomic_DNA"/>
</dbReference>
<comment type="pathway">
    <text evidence="3">Phospholipid metabolism; CDP-diacylglycerol biosynthesis; CDP-diacylglycerol from sn-glycerol 3-phosphate: step 3/3.</text>
</comment>
<evidence type="ECO:0000256" key="19">
    <source>
        <dbReference type="SAM" id="MobiDB-lite"/>
    </source>
</evidence>
<keyword evidence="9 20" id="KW-0812">Transmembrane</keyword>
<keyword evidence="12" id="KW-0443">Lipid metabolism</keyword>
<evidence type="ECO:0000256" key="9">
    <source>
        <dbReference type="ARBA" id="ARBA00022692"/>
    </source>
</evidence>
<evidence type="ECO:0000256" key="12">
    <source>
        <dbReference type="ARBA" id="ARBA00023098"/>
    </source>
</evidence>
<reference evidence="21" key="1">
    <citation type="submission" date="2015-12" db="EMBL/GenBank/DDBJ databases">
        <title>Update maize B73 reference genome by single molecule sequencing technologies.</title>
        <authorList>
            <consortium name="Maize Genome Sequencing Project"/>
            <person name="Ware D."/>
        </authorList>
    </citation>
    <scope>NUCLEOTIDE SEQUENCE [LARGE SCALE GENOMIC DNA]</scope>
    <source>
        <tissue evidence="21">Seedling</tissue>
    </source>
</reference>
<dbReference type="GO" id="GO:0016020">
    <property type="term" value="C:membrane"/>
    <property type="evidence" value="ECO:0007669"/>
    <property type="project" value="UniProtKB-SubCell"/>
</dbReference>
<keyword evidence="7" id="KW-0444">Lipid biosynthesis</keyword>
<evidence type="ECO:0000256" key="6">
    <source>
        <dbReference type="ARBA" id="ARBA00012487"/>
    </source>
</evidence>
<keyword evidence="13 20" id="KW-0472">Membrane</keyword>
<comment type="subcellular location">
    <subcellularLocation>
        <location evidence="2">Membrane</location>
        <topology evidence="2">Multi-pass membrane protein</topology>
    </subcellularLocation>
</comment>
<protein>
    <recommendedName>
        <fullName evidence="6">phosphatidate cytidylyltransferase</fullName>
        <ecNumber evidence="6">2.7.7.41</ecNumber>
    </recommendedName>
    <alternativeName>
        <fullName evidence="16">CDP-diacylglycerol synthase</fullName>
    </alternativeName>
    <alternativeName>
        <fullName evidence="17">CDP-diglyceride pyrophosphorylase</fullName>
    </alternativeName>
    <alternativeName>
        <fullName evidence="18">CDP-diglyceride synthase</fullName>
    </alternativeName>
</protein>
<keyword evidence="14" id="KW-0594">Phospholipid biosynthesis</keyword>
<evidence type="ECO:0000256" key="2">
    <source>
        <dbReference type="ARBA" id="ARBA00004141"/>
    </source>
</evidence>
<evidence type="ECO:0000256" key="11">
    <source>
        <dbReference type="ARBA" id="ARBA00022989"/>
    </source>
</evidence>
<evidence type="ECO:0000256" key="13">
    <source>
        <dbReference type="ARBA" id="ARBA00023136"/>
    </source>
</evidence>
<dbReference type="Pfam" id="PF01148">
    <property type="entry name" value="CTP_transf_1"/>
    <property type="match status" value="1"/>
</dbReference>
<gene>
    <name evidence="21" type="ORF">ZEAMMB73_Zm00001d028795</name>
</gene>
<feature type="transmembrane region" description="Helical" evidence="20">
    <location>
        <begin position="121"/>
        <end position="143"/>
    </location>
</feature>
<comment type="similarity">
    <text evidence="5">Belongs to the CDS family.</text>
</comment>
<evidence type="ECO:0000256" key="5">
    <source>
        <dbReference type="ARBA" id="ARBA00010185"/>
    </source>
</evidence>
<keyword evidence="10 21" id="KW-0548">Nucleotidyltransferase</keyword>
<evidence type="ECO:0000256" key="15">
    <source>
        <dbReference type="ARBA" id="ARBA00023264"/>
    </source>
</evidence>
<evidence type="ECO:0000256" key="10">
    <source>
        <dbReference type="ARBA" id="ARBA00022695"/>
    </source>
</evidence>
<dbReference type="OMA" id="FMAMLYT"/>
<evidence type="ECO:0000256" key="1">
    <source>
        <dbReference type="ARBA" id="ARBA00001698"/>
    </source>
</evidence>
<dbReference type="InParanoid" id="A0A1D6JZP4"/>
<dbReference type="UniPathway" id="UPA00557">
    <property type="reaction ID" value="UER00614"/>
</dbReference>
<evidence type="ECO:0000256" key="8">
    <source>
        <dbReference type="ARBA" id="ARBA00022679"/>
    </source>
</evidence>
<dbReference type="GO" id="GO:0016024">
    <property type="term" value="P:CDP-diacylglycerol biosynthetic process"/>
    <property type="evidence" value="ECO:0007669"/>
    <property type="project" value="UniProtKB-UniPathway"/>
</dbReference>
<sequence>MQRDTSSSDVSASHVGRVRRRKHPTENKYKSMLSRTYSTVWMIGGFAFIIYMGHLYIWAMVVVIQIYMARELFNLLRKSSEEKQLLGFRVLNWHFFFMAMLYTYGRFLSHQLMNTLTSDHLLYKVVSGLIKYHMVICYFLYIAGRLSIPWNMQ</sequence>
<evidence type="ECO:0000256" key="3">
    <source>
        <dbReference type="ARBA" id="ARBA00005119"/>
    </source>
</evidence>
<feature type="transmembrane region" description="Helical" evidence="20">
    <location>
        <begin position="90"/>
        <end position="109"/>
    </location>
</feature>
<comment type="catalytic activity">
    <reaction evidence="1">
        <text>a 1,2-diacyl-sn-glycero-3-phosphate + CTP + H(+) = a CDP-1,2-diacyl-sn-glycerol + diphosphate</text>
        <dbReference type="Rhea" id="RHEA:16229"/>
        <dbReference type="ChEBI" id="CHEBI:15378"/>
        <dbReference type="ChEBI" id="CHEBI:33019"/>
        <dbReference type="ChEBI" id="CHEBI:37563"/>
        <dbReference type="ChEBI" id="CHEBI:58332"/>
        <dbReference type="ChEBI" id="CHEBI:58608"/>
        <dbReference type="EC" id="2.7.7.41"/>
    </reaction>
</comment>
<evidence type="ECO:0000256" key="16">
    <source>
        <dbReference type="ARBA" id="ARBA00029893"/>
    </source>
</evidence>
<comment type="pathway">
    <text evidence="4">Lipid metabolism.</text>
</comment>
<feature type="transmembrane region" description="Helical" evidence="20">
    <location>
        <begin position="40"/>
        <end position="69"/>
    </location>
</feature>
<dbReference type="STRING" id="4577.A0A1D6JZP4"/>
<dbReference type="EC" id="2.7.7.41" evidence="6"/>
<organism evidence="21">
    <name type="scientific">Zea mays</name>
    <name type="common">Maize</name>
    <dbReference type="NCBI Taxonomy" id="4577"/>
    <lineage>
        <taxon>Eukaryota</taxon>
        <taxon>Viridiplantae</taxon>
        <taxon>Streptophyta</taxon>
        <taxon>Embryophyta</taxon>
        <taxon>Tracheophyta</taxon>
        <taxon>Spermatophyta</taxon>
        <taxon>Magnoliopsida</taxon>
        <taxon>Liliopsida</taxon>
        <taxon>Poales</taxon>
        <taxon>Poaceae</taxon>
        <taxon>PACMAD clade</taxon>
        <taxon>Panicoideae</taxon>
        <taxon>Andropogonodae</taxon>
        <taxon>Andropogoneae</taxon>
        <taxon>Tripsacinae</taxon>
        <taxon>Zea</taxon>
    </lineage>
</organism>
<dbReference type="AlphaFoldDB" id="A0A1D6JZP4"/>
<keyword evidence="15" id="KW-1208">Phospholipid metabolism</keyword>
<accession>A0A1D6JZP4</accession>
<feature type="compositionally biased region" description="Polar residues" evidence="19">
    <location>
        <begin position="1"/>
        <end position="11"/>
    </location>
</feature>
<evidence type="ECO:0000256" key="14">
    <source>
        <dbReference type="ARBA" id="ARBA00023209"/>
    </source>
</evidence>
<proteinExistence type="inferred from homology"/>
<evidence type="ECO:0000256" key="18">
    <source>
        <dbReference type="ARBA" id="ARBA00033406"/>
    </source>
</evidence>
<name>A0A1D6JZP4_MAIZE</name>